<evidence type="ECO:0000313" key="3">
    <source>
        <dbReference type="Proteomes" id="UP000799778"/>
    </source>
</evidence>
<feature type="compositionally biased region" description="Basic and acidic residues" evidence="1">
    <location>
        <begin position="13"/>
        <end position="26"/>
    </location>
</feature>
<protein>
    <submittedName>
        <fullName evidence="2">Uncharacterized protein</fullName>
    </submittedName>
</protein>
<dbReference type="OrthoDB" id="5307331at2759"/>
<feature type="region of interest" description="Disordered" evidence="1">
    <location>
        <begin position="180"/>
        <end position="285"/>
    </location>
</feature>
<dbReference type="GeneID" id="54288712"/>
<feature type="region of interest" description="Disordered" evidence="1">
    <location>
        <begin position="1"/>
        <end position="32"/>
    </location>
</feature>
<keyword evidence="3" id="KW-1185">Reference proteome</keyword>
<evidence type="ECO:0000313" key="2">
    <source>
        <dbReference type="EMBL" id="KAF2010866.1"/>
    </source>
</evidence>
<dbReference type="Proteomes" id="UP000799778">
    <property type="component" value="Unassembled WGS sequence"/>
</dbReference>
<gene>
    <name evidence="2" type="ORF">BU24DRAFT_454413</name>
</gene>
<evidence type="ECO:0000256" key="1">
    <source>
        <dbReference type="SAM" id="MobiDB-lite"/>
    </source>
</evidence>
<dbReference type="RefSeq" id="XP_033379205.1">
    <property type="nucleotide sequence ID" value="XM_033531315.1"/>
</dbReference>
<feature type="compositionally biased region" description="Polar residues" evidence="1">
    <location>
        <begin position="722"/>
        <end position="733"/>
    </location>
</feature>
<dbReference type="AlphaFoldDB" id="A0A6A5XDH6"/>
<feature type="region of interest" description="Disordered" evidence="1">
    <location>
        <begin position="917"/>
        <end position="959"/>
    </location>
</feature>
<reference evidence="2" key="1">
    <citation type="journal article" date="2020" name="Stud. Mycol.">
        <title>101 Dothideomycetes genomes: a test case for predicting lifestyles and emergence of pathogens.</title>
        <authorList>
            <person name="Haridas S."/>
            <person name="Albert R."/>
            <person name="Binder M."/>
            <person name="Bloem J."/>
            <person name="Labutti K."/>
            <person name="Salamov A."/>
            <person name="Andreopoulos B."/>
            <person name="Baker S."/>
            <person name="Barry K."/>
            <person name="Bills G."/>
            <person name="Bluhm B."/>
            <person name="Cannon C."/>
            <person name="Castanera R."/>
            <person name="Culley D."/>
            <person name="Daum C."/>
            <person name="Ezra D."/>
            <person name="Gonzalez J."/>
            <person name="Henrissat B."/>
            <person name="Kuo A."/>
            <person name="Liang C."/>
            <person name="Lipzen A."/>
            <person name="Lutzoni F."/>
            <person name="Magnuson J."/>
            <person name="Mondo S."/>
            <person name="Nolan M."/>
            <person name="Ohm R."/>
            <person name="Pangilinan J."/>
            <person name="Park H.-J."/>
            <person name="Ramirez L."/>
            <person name="Alfaro M."/>
            <person name="Sun H."/>
            <person name="Tritt A."/>
            <person name="Yoshinaga Y."/>
            <person name="Zwiers L.-H."/>
            <person name="Turgeon B."/>
            <person name="Goodwin S."/>
            <person name="Spatafora J."/>
            <person name="Crous P."/>
            <person name="Grigoriev I."/>
        </authorList>
    </citation>
    <scope>NUCLEOTIDE SEQUENCE</scope>
    <source>
        <strain evidence="2">CBS 175.79</strain>
    </source>
</reference>
<organism evidence="2 3">
    <name type="scientific">Aaosphaeria arxii CBS 175.79</name>
    <dbReference type="NCBI Taxonomy" id="1450172"/>
    <lineage>
        <taxon>Eukaryota</taxon>
        <taxon>Fungi</taxon>
        <taxon>Dikarya</taxon>
        <taxon>Ascomycota</taxon>
        <taxon>Pezizomycotina</taxon>
        <taxon>Dothideomycetes</taxon>
        <taxon>Pleosporomycetidae</taxon>
        <taxon>Pleosporales</taxon>
        <taxon>Pleosporales incertae sedis</taxon>
        <taxon>Aaosphaeria</taxon>
    </lineage>
</organism>
<accession>A0A6A5XDH6</accession>
<feature type="region of interest" description="Disordered" evidence="1">
    <location>
        <begin position="313"/>
        <end position="333"/>
    </location>
</feature>
<feature type="compositionally biased region" description="Basic and acidic residues" evidence="1">
    <location>
        <begin position="699"/>
        <end position="709"/>
    </location>
</feature>
<feature type="region of interest" description="Disordered" evidence="1">
    <location>
        <begin position="664"/>
        <end position="739"/>
    </location>
</feature>
<sequence length="959" mass="109191">MSRKSAGASPGSQDRRRSSGKSRNDGEQLAFDFPNFNDSEWIQNLQPVGEYNFNFMDNAAVPSNAQSGFGLDPRSLDNSCTIDPALDAPAPYQVDFQSSGIAPDTFYGLDDSTQQASMRLLARSNAAVPSDPEKAYEVAPRPSNADPTPVLYRYSLMPGYNNFGPYDDCAVQQHDIRDNSNNHTAYQQPAIPVTALDTRKRRWSSSVASRNNDGKCKRPRVNFVDSDSQDNHPNSPRRSPRHAHGSSGHNSTGKSSLVSYDPQSRMGPSPEASHRSADVDDRDSLNVVYKPEKPQLDDDKKWVRINKATKGRSTRTGKINNYKPEYPSQEHPVGDWQGISTKFKYNDFGELKAFTLTARQMNDFILNYPTDKSKGRKLILWIQKTPADSARRYSTSTWSTCRFAACPARDRDLADKPTGAILHGHYRVAFDEKWYKYSHESNPYLVSFYVHLDCMERFLDLPFLVASPNVDIKPDTRAFSMEMCGRWAASLDHGPELPITKAFLRACKNGRLHTLPEFQNYPLHDPDRRGERQEKQLEENYLTYWMNHHKLLRRPPAQHEEFGKKIKCSNVVLHHGNLEIYHAETTHAIRLGYKTKNARKDYIKEMAAKYDNSFDGFRERVKEYHNKELLLRRVDILEPIYEAKMRIRRPKYKGFTPKRILAKSLMPQSEGPSEEPTPAKTNGSNRRNIEEEDSDDDINDHYDPTKWEYDGESDDDNVGDGLNSTQHGTQASRRSARVQEFKATGKYPKTYAEPDDFLAADDEAPLLPLVSQVEDFTQVLPAVMAQPNYQYQQQYPQDGQYNQYTQYTQYVPAIENNADQGAFGLNNTDNTGADILHMGDEEFEAFMNLADPAVFNEDFLRTLEVRPEDFTVQGVADDSAQFQARLLRRRSTMRLLSINRERIASALRLSSTTSRKGLSVSFADKEPETQTFDKSQPPREVGHPRRQLRRASKVSPKGT</sequence>
<name>A0A6A5XDH6_9PLEO</name>
<feature type="compositionally biased region" description="Polar residues" evidence="1">
    <location>
        <begin position="247"/>
        <end position="262"/>
    </location>
</feature>
<proteinExistence type="predicted"/>
<feature type="compositionally biased region" description="Basic and acidic residues" evidence="1">
    <location>
        <begin position="272"/>
        <end position="285"/>
    </location>
</feature>
<dbReference type="EMBL" id="ML978075">
    <property type="protein sequence ID" value="KAF2010866.1"/>
    <property type="molecule type" value="Genomic_DNA"/>
</dbReference>